<dbReference type="Proteomes" id="UP000199665">
    <property type="component" value="Unassembled WGS sequence"/>
</dbReference>
<organism evidence="1 2">
    <name type="scientific">Pseudomonas mohnii</name>
    <dbReference type="NCBI Taxonomy" id="395600"/>
    <lineage>
        <taxon>Bacteria</taxon>
        <taxon>Pseudomonadati</taxon>
        <taxon>Pseudomonadota</taxon>
        <taxon>Gammaproteobacteria</taxon>
        <taxon>Pseudomonadales</taxon>
        <taxon>Pseudomonadaceae</taxon>
        <taxon>Pseudomonas</taxon>
    </lineage>
</organism>
<dbReference type="RefSeq" id="WP_090467963.1">
    <property type="nucleotide sequence ID" value="NZ_FNRV01000001.1"/>
</dbReference>
<evidence type="ECO:0000313" key="2">
    <source>
        <dbReference type="Proteomes" id="UP000199665"/>
    </source>
</evidence>
<dbReference type="EMBL" id="FNRV01000001">
    <property type="protein sequence ID" value="SED33444.1"/>
    <property type="molecule type" value="Genomic_DNA"/>
</dbReference>
<sequence>MVKVQNGIASREPVPAFLFGLLPESLADLSWTDPTLGVQDCAWWPEEDVSGELGTNKKWGAEVLTLDAERQVVLVSRKQVAMTAAEKAAREALIQAEITAAFEQAIQARLNEAAIAARYDSIATAVSYAEEPAVPKFQNDGKAFRAWRSLVWAYAYEQLAAVKAGERTQPTVEGFLLELPELELPV</sequence>
<protein>
    <submittedName>
        <fullName evidence="1">Uncharacterized protein</fullName>
    </submittedName>
</protein>
<keyword evidence="2" id="KW-1185">Reference proteome</keyword>
<comment type="caution">
    <text evidence="1">The sequence shown here is derived from an EMBL/GenBank/DDBJ whole genome shotgun (WGS) entry which is preliminary data.</text>
</comment>
<name>A0ABY0YCI0_9PSED</name>
<reference evidence="1 2" key="1">
    <citation type="submission" date="2016-10" db="EMBL/GenBank/DDBJ databases">
        <authorList>
            <person name="Varghese N."/>
            <person name="Submissions S."/>
        </authorList>
    </citation>
    <scope>NUCLEOTIDE SEQUENCE [LARGE SCALE GENOMIC DNA]</scope>
    <source>
        <strain evidence="1 2">DSM 18327</strain>
    </source>
</reference>
<accession>A0ABY0YCI0</accession>
<evidence type="ECO:0000313" key="1">
    <source>
        <dbReference type="EMBL" id="SED33444.1"/>
    </source>
</evidence>
<proteinExistence type="predicted"/>
<gene>
    <name evidence="1" type="ORF">SAMN05216205_4941</name>
</gene>